<geneLocation type="plasmid" evidence="12 13">
    <name>EAL2_808p</name>
</geneLocation>
<dbReference type="InterPro" id="IPR023214">
    <property type="entry name" value="HAD_sf"/>
</dbReference>
<keyword evidence="13" id="KW-1185">Reference proteome</keyword>
<evidence type="ECO:0000256" key="9">
    <source>
        <dbReference type="PIRNR" id="PIRNR004682"/>
    </source>
</evidence>
<feature type="active site" description="Proton donor" evidence="10">
    <location>
        <position position="9"/>
    </location>
</feature>
<comment type="subunit">
    <text evidence="3">Monomer.</text>
</comment>
<comment type="subcellular location">
    <subcellularLocation>
        <location evidence="2 9">Cytoplasm</location>
    </subcellularLocation>
</comment>
<evidence type="ECO:0000256" key="5">
    <source>
        <dbReference type="ARBA" id="ARBA00022723"/>
    </source>
</evidence>
<dbReference type="HOGENOM" id="CLU_085077_4_1_9"/>
<dbReference type="GO" id="GO:0005975">
    <property type="term" value="P:carbohydrate metabolic process"/>
    <property type="evidence" value="ECO:0007669"/>
    <property type="project" value="InterPro"/>
</dbReference>
<proteinExistence type="inferred from homology"/>
<evidence type="ECO:0000256" key="6">
    <source>
        <dbReference type="ARBA" id="ARBA00022801"/>
    </source>
</evidence>
<protein>
    <recommendedName>
        <fullName evidence="8 9">D,D-heptose 1,7-bisphosphate phosphatase</fullName>
        <ecNumber evidence="9">3.1.3.-</ecNumber>
    </recommendedName>
</protein>
<dbReference type="NCBIfam" id="TIGR01656">
    <property type="entry name" value="Histidinol-ppas"/>
    <property type="match status" value="1"/>
</dbReference>
<dbReference type="PIRSF" id="PIRSF004682">
    <property type="entry name" value="GmhB"/>
    <property type="match status" value="1"/>
</dbReference>
<feature type="binding site" evidence="11">
    <location>
        <position position="100"/>
    </location>
    <ligand>
        <name>Zn(2+)</name>
        <dbReference type="ChEBI" id="CHEBI:29105"/>
    </ligand>
</feature>
<dbReference type="RefSeq" id="WP_025437096.1">
    <property type="nucleotide sequence ID" value="NZ_CP007453.1"/>
</dbReference>
<keyword evidence="4 9" id="KW-0963">Cytoplasm</keyword>
<evidence type="ECO:0000313" key="12">
    <source>
        <dbReference type="EMBL" id="AHM58265.1"/>
    </source>
</evidence>
<dbReference type="Gene3D" id="3.40.50.1000">
    <property type="entry name" value="HAD superfamily/HAD-like"/>
    <property type="match status" value="1"/>
</dbReference>
<evidence type="ECO:0000256" key="1">
    <source>
        <dbReference type="ARBA" id="ARBA00001946"/>
    </source>
</evidence>
<evidence type="ECO:0000256" key="10">
    <source>
        <dbReference type="PIRSR" id="PIRSR004682-1"/>
    </source>
</evidence>
<dbReference type="InterPro" id="IPR006549">
    <property type="entry name" value="HAD-SF_hydro_IIIA"/>
</dbReference>
<comment type="similarity">
    <text evidence="9">Belongs to the gmhB family.</text>
</comment>
<dbReference type="EMBL" id="CP007453">
    <property type="protein sequence ID" value="AHM58265.1"/>
    <property type="molecule type" value="Genomic_DNA"/>
</dbReference>
<keyword evidence="11" id="KW-0460">Magnesium</keyword>
<dbReference type="EC" id="3.1.3.-" evidence="9"/>
<dbReference type="GO" id="GO:0016791">
    <property type="term" value="F:phosphatase activity"/>
    <property type="evidence" value="ECO:0007669"/>
    <property type="project" value="InterPro"/>
</dbReference>
<evidence type="ECO:0000256" key="7">
    <source>
        <dbReference type="ARBA" id="ARBA00023277"/>
    </source>
</evidence>
<evidence type="ECO:0000256" key="8">
    <source>
        <dbReference type="ARBA" id="ARBA00031828"/>
    </source>
</evidence>
<feature type="binding site" evidence="11">
    <location>
        <position position="130"/>
    </location>
    <ligand>
        <name>Mg(2+)</name>
        <dbReference type="ChEBI" id="CHEBI:18420"/>
    </ligand>
</feature>
<comment type="cofactor">
    <cofactor evidence="11">
        <name>Zn(2+)</name>
        <dbReference type="ChEBI" id="CHEBI:29105"/>
    </cofactor>
</comment>
<dbReference type="NCBIfam" id="TIGR01662">
    <property type="entry name" value="HAD-SF-IIIA"/>
    <property type="match status" value="1"/>
</dbReference>
<dbReference type="InterPro" id="IPR013954">
    <property type="entry name" value="PNK3P"/>
</dbReference>
<feature type="active site" description="Nucleophile" evidence="10">
    <location>
        <position position="7"/>
    </location>
</feature>
<evidence type="ECO:0000313" key="13">
    <source>
        <dbReference type="Proteomes" id="UP000019591"/>
    </source>
</evidence>
<sequence length="168" mass="19368">MKIAFMDRDGTIVKSYPDEEWQNVREPEILEGAIETMQEIIKRGYSIIILTNQYLLGEPEYNYTQVDYDEYTAKFLEILGKEGVQVKDIFYCPHGRHEGCGCIKPKPGMIKDALSKYPEINMKESFLVGDSVNDMKLAESFNLRSFGINVDYEDSVKIEGIKELLEYV</sequence>
<reference evidence="12 13" key="1">
    <citation type="journal article" date="2014" name="Genome Announc.">
        <title>Complete Genome Sequence of Amino Acid-Utilizing Eubacterium acidaminophilum al-2 (DSM 3953).</title>
        <authorList>
            <person name="Poehlein A."/>
            <person name="Andreesen J.R."/>
            <person name="Daniel R."/>
        </authorList>
    </citation>
    <scope>NUCLEOTIDE SEQUENCE [LARGE SCALE GENOMIC DNA]</scope>
    <source>
        <strain evidence="12 13">DSM 3953</strain>
        <plasmid evidence="13">Plasmid EAL2_808p</plasmid>
    </source>
</reference>
<dbReference type="GO" id="GO:0005737">
    <property type="term" value="C:cytoplasm"/>
    <property type="evidence" value="ECO:0007669"/>
    <property type="project" value="UniProtKB-SubCell"/>
</dbReference>
<dbReference type="InterPro" id="IPR006543">
    <property type="entry name" value="Histidinol-phos"/>
</dbReference>
<dbReference type="PANTHER" id="PTHR42891:SF1">
    <property type="entry name" value="D-GLYCERO-BETA-D-MANNO-HEPTOSE-1,7-BISPHOSPHATE 7-PHOSPHATASE"/>
    <property type="match status" value="1"/>
</dbReference>
<dbReference type="AlphaFoldDB" id="W8TBQ8"/>
<feature type="binding site" evidence="11">
    <location>
        <position position="94"/>
    </location>
    <ligand>
        <name>Zn(2+)</name>
        <dbReference type="ChEBI" id="CHEBI:29105"/>
    </ligand>
</feature>
<feature type="binding site" evidence="11">
    <location>
        <position position="102"/>
    </location>
    <ligand>
        <name>Zn(2+)</name>
        <dbReference type="ChEBI" id="CHEBI:29105"/>
    </ligand>
</feature>
<name>W8TBQ8_PEPAC</name>
<dbReference type="Proteomes" id="UP000019591">
    <property type="component" value="Plasmid EAL2_808p"/>
</dbReference>
<dbReference type="GO" id="GO:0046872">
    <property type="term" value="F:metal ion binding"/>
    <property type="evidence" value="ECO:0007669"/>
    <property type="project" value="UniProtKB-KW"/>
</dbReference>
<organism evidence="12 13">
    <name type="scientific">Peptoclostridium acidaminophilum DSM 3953</name>
    <dbReference type="NCBI Taxonomy" id="1286171"/>
    <lineage>
        <taxon>Bacteria</taxon>
        <taxon>Bacillati</taxon>
        <taxon>Bacillota</taxon>
        <taxon>Clostridia</taxon>
        <taxon>Peptostreptococcales</taxon>
        <taxon>Peptoclostridiaceae</taxon>
        <taxon>Peptoclostridium</taxon>
    </lineage>
</organism>
<keyword evidence="5 11" id="KW-0479">Metal-binding</keyword>
<dbReference type="eggNOG" id="COG0241">
    <property type="taxonomic scope" value="Bacteria"/>
</dbReference>
<dbReference type="OrthoDB" id="9801899at2"/>
<dbReference type="PANTHER" id="PTHR42891">
    <property type="entry name" value="D-GLYCERO-BETA-D-MANNO-HEPTOSE-1,7-BISPHOSPHATE 7-PHOSPHATASE"/>
    <property type="match status" value="1"/>
</dbReference>
<keyword evidence="12" id="KW-0614">Plasmid</keyword>
<feature type="binding site" evidence="11">
    <location>
        <position position="92"/>
    </location>
    <ligand>
        <name>Zn(2+)</name>
        <dbReference type="ChEBI" id="CHEBI:29105"/>
    </ligand>
</feature>
<evidence type="ECO:0000256" key="3">
    <source>
        <dbReference type="ARBA" id="ARBA00011245"/>
    </source>
</evidence>
<dbReference type="InterPro" id="IPR036412">
    <property type="entry name" value="HAD-like_sf"/>
</dbReference>
<dbReference type="PATRIC" id="fig|1286171.3.peg.2950"/>
<dbReference type="InterPro" id="IPR004446">
    <property type="entry name" value="Heptose_bisP_phosphatase"/>
</dbReference>
<evidence type="ECO:0000256" key="4">
    <source>
        <dbReference type="ARBA" id="ARBA00022490"/>
    </source>
</evidence>
<dbReference type="Pfam" id="PF08645">
    <property type="entry name" value="PNK3P"/>
    <property type="match status" value="1"/>
</dbReference>
<dbReference type="SUPFAM" id="SSF56784">
    <property type="entry name" value="HAD-like"/>
    <property type="match status" value="1"/>
</dbReference>
<evidence type="ECO:0000256" key="2">
    <source>
        <dbReference type="ARBA" id="ARBA00004496"/>
    </source>
</evidence>
<gene>
    <name evidence="12" type="ORF">EAL2_808p07620</name>
</gene>
<feature type="binding site" evidence="11">
    <location>
        <position position="7"/>
    </location>
    <ligand>
        <name>Mg(2+)</name>
        <dbReference type="ChEBI" id="CHEBI:18420"/>
    </ligand>
</feature>
<feature type="binding site" evidence="11">
    <location>
        <position position="9"/>
    </location>
    <ligand>
        <name>Mg(2+)</name>
        <dbReference type="ChEBI" id="CHEBI:18420"/>
    </ligand>
</feature>
<dbReference type="KEGG" id="eac:EAL2_808p07620"/>
<evidence type="ECO:0000256" key="11">
    <source>
        <dbReference type="PIRSR" id="PIRSR004682-4"/>
    </source>
</evidence>
<accession>W8TBQ8</accession>
<keyword evidence="6 9" id="KW-0378">Hydrolase</keyword>
<comment type="cofactor">
    <cofactor evidence="1 11">
        <name>Mg(2+)</name>
        <dbReference type="ChEBI" id="CHEBI:18420"/>
    </cofactor>
</comment>
<keyword evidence="7 9" id="KW-0119">Carbohydrate metabolism</keyword>
<keyword evidence="11" id="KW-0862">Zinc</keyword>